<dbReference type="Gene3D" id="3.40.50.300">
    <property type="entry name" value="P-loop containing nucleotide triphosphate hydrolases"/>
    <property type="match status" value="2"/>
</dbReference>
<dbReference type="GO" id="GO:0016887">
    <property type="term" value="F:ATP hydrolysis activity"/>
    <property type="evidence" value="ECO:0007669"/>
    <property type="project" value="RHEA"/>
</dbReference>
<comment type="catalytic activity">
    <reaction evidence="10">
        <text>ATP + H2O = ADP + phosphate + H(+)</text>
        <dbReference type="Rhea" id="RHEA:13065"/>
        <dbReference type="ChEBI" id="CHEBI:15377"/>
        <dbReference type="ChEBI" id="CHEBI:15378"/>
        <dbReference type="ChEBI" id="CHEBI:30616"/>
        <dbReference type="ChEBI" id="CHEBI:43474"/>
        <dbReference type="ChEBI" id="CHEBI:456216"/>
        <dbReference type="EC" id="5.6.2.4"/>
    </reaction>
</comment>
<comment type="catalytic activity">
    <reaction evidence="8">
        <text>Couples ATP hydrolysis with the unwinding of duplex DNA by translocating in the 3'-5' direction.</text>
        <dbReference type="EC" id="5.6.2.4"/>
    </reaction>
</comment>
<protein>
    <recommendedName>
        <fullName evidence="9">DNA 3'-5' helicase</fullName>
        <ecNumber evidence="9">5.6.2.4</ecNumber>
    </recommendedName>
</protein>
<evidence type="ECO:0000256" key="3">
    <source>
        <dbReference type="ARBA" id="ARBA00022801"/>
    </source>
</evidence>
<dbReference type="HOGENOM" id="CLU_315858_0_0_9"/>
<keyword evidence="2 11" id="KW-0547">Nucleotide-binding</keyword>
<keyword evidence="7" id="KW-0413">Isomerase</keyword>
<dbReference type="PROSITE" id="PS51217">
    <property type="entry name" value="UVRD_HELICASE_CTER"/>
    <property type="match status" value="1"/>
</dbReference>
<evidence type="ECO:0000256" key="8">
    <source>
        <dbReference type="ARBA" id="ARBA00034617"/>
    </source>
</evidence>
<evidence type="ECO:0000256" key="11">
    <source>
        <dbReference type="PROSITE-ProRule" id="PRU00560"/>
    </source>
</evidence>
<name>A0A060N9C8_CLOBO</name>
<dbReference type="Gene3D" id="1.10.10.160">
    <property type="match status" value="1"/>
</dbReference>
<dbReference type="InterPro" id="IPR027417">
    <property type="entry name" value="P-loop_NTPase"/>
</dbReference>
<dbReference type="RefSeq" id="WP_030031792.1">
    <property type="nucleotide sequence ID" value="NZ_BA000058.1"/>
</dbReference>
<dbReference type="InterPro" id="IPR014017">
    <property type="entry name" value="DNA_helicase_UvrD-like_C"/>
</dbReference>
<dbReference type="Pfam" id="PF00580">
    <property type="entry name" value="UvrD-helicase"/>
    <property type="match status" value="1"/>
</dbReference>
<keyword evidence="5 11" id="KW-0067">ATP-binding</keyword>
<keyword evidence="3 11" id="KW-0378">Hydrolase</keyword>
<gene>
    <name evidence="14" type="ORF">CBO05P1_035</name>
</gene>
<evidence type="ECO:0000256" key="1">
    <source>
        <dbReference type="ARBA" id="ARBA00009922"/>
    </source>
</evidence>
<evidence type="ECO:0000313" key="14">
    <source>
        <dbReference type="EMBL" id="BAO04754.1"/>
    </source>
</evidence>
<organism evidence="14">
    <name type="scientific">Clostridium botulinum B str. Osaka05</name>
    <dbReference type="NCBI Taxonomy" id="1407017"/>
    <lineage>
        <taxon>Bacteria</taxon>
        <taxon>Bacillati</taxon>
        <taxon>Bacillota</taxon>
        <taxon>Clostridia</taxon>
        <taxon>Eubacteriales</taxon>
        <taxon>Clostridiaceae</taxon>
        <taxon>Clostridium</taxon>
    </lineage>
</organism>
<evidence type="ECO:0000259" key="12">
    <source>
        <dbReference type="PROSITE" id="PS51198"/>
    </source>
</evidence>
<feature type="domain" description="UvrD-like helicase ATP-binding" evidence="12">
    <location>
        <begin position="317"/>
        <end position="626"/>
    </location>
</feature>
<sequence length="949" mass="112294">MKNIKLYQLKNIKQCPFKAYVSQFDFKTLVNKSSMVRKVYKNILCNYNFIKLSQSQSQLKDTISEQLEDKYFLTNQEKEIEVLTISNYLTRYIEYEKRLNRKLLARNIYNDIQIGDKNIELNADIVFYNGNNIEIVKYKTSATKLSYKARTEKNLPKNDIELYLLKKLGEKLFSQYKKPIIASYYHLKGKNEDKNTYEQFLKDKSVLISKLNNLESMVMVCTDKKEKKVIDKQIKTIKDVLYFDNTKGNNIITFDYDNDLSDEVIELYNTKLNFDSEKCQSSDCEFCSYSTLCNHKYIDKNNGLEEVKSFKKSNGEVKLTESQKQVVNIEKGNYRINACAGSGKSTTMVLRAIELFKKGYKPSDILMITFTNKGCEELKEKITYWLSYYGIKGIYTRDLNIFTFNSFGKSIISKEWERLGFAEEPQLATTIDINDIIKELLKEYDKIEWLNYKNPLLNYPNAKGAFKQLLIYFNLIKSFNYTAEELIENVLMKEKYDLTKKELDEKTDLIIELYYKFNKKLKEKNLLQYQDQVLCLIKLLDVYPETRDIYRYKHIVVDEFQDTDFSQVDLLNLLCLYKQYKSLMVVGDTDQNIYGFRNTTPKNMLNFHNEFENVKDIFLLENFRSTPQICNVANKLIKLNTQRIDKEIISKKENGQIPELLKFKIIDNENKYIVNLIQEKIKEGISKHEICYIARTKKELLELQKLLNEKGISNIVEASELYLDNTNVQCIINLANFFRNIEQDYYLMEYLLMADDRYLGMENESFEEVVQTIKNEIIEEIQEIDSQEDNENIEGVNKEDLKINYFYKRIHPIINKDEVAKSFIENIQNRKFYTFNELLSYLYKIALYHDDTSIEKDDKKYDAIVLTTAHSSKGKEWSVVINSINKYKYEDIKNDLDLLEEERRLLFVSLTRAKNELYITYNTNQNKARNKGKYCLFADELQDVQKIEE</sequence>
<dbReference type="Proteomes" id="UP000054164">
    <property type="component" value="Unassembled WGS sequence"/>
</dbReference>
<dbReference type="InterPro" id="IPR013986">
    <property type="entry name" value="DExx_box_DNA_helicase_dom_sf"/>
</dbReference>
<feature type="domain" description="UvrD-like helicase C-terminal" evidence="13">
    <location>
        <begin position="627"/>
        <end position="874"/>
    </location>
</feature>
<evidence type="ECO:0000256" key="9">
    <source>
        <dbReference type="ARBA" id="ARBA00034808"/>
    </source>
</evidence>
<dbReference type="SUPFAM" id="SSF52540">
    <property type="entry name" value="P-loop containing nucleoside triphosphate hydrolases"/>
    <property type="match status" value="1"/>
</dbReference>
<dbReference type="GO" id="GO:0005524">
    <property type="term" value="F:ATP binding"/>
    <property type="evidence" value="ECO:0007669"/>
    <property type="project" value="UniProtKB-UniRule"/>
</dbReference>
<dbReference type="GO" id="GO:0000725">
    <property type="term" value="P:recombinational repair"/>
    <property type="evidence" value="ECO:0007669"/>
    <property type="project" value="TreeGrafter"/>
</dbReference>
<keyword evidence="4 11" id="KW-0347">Helicase</keyword>
<dbReference type="InterPro" id="IPR014016">
    <property type="entry name" value="UvrD-like_ATP-bd"/>
</dbReference>
<feature type="binding site" evidence="11">
    <location>
        <begin position="338"/>
        <end position="345"/>
    </location>
    <ligand>
        <name>ATP</name>
        <dbReference type="ChEBI" id="CHEBI:30616"/>
    </ligand>
</feature>
<dbReference type="AlphaFoldDB" id="A0A060N9C8"/>
<reference evidence="14" key="1">
    <citation type="submission" date="2013-10" db="EMBL/GenBank/DDBJ databases">
        <title>Draft genome sequence of Clostridium botulinum type B strain Osaka05.</title>
        <authorList>
            <person name="Sakaguchi Y."/>
            <person name="Hosomi K."/>
            <person name="Uchiyama J."/>
            <person name="Ogura Y."/>
            <person name="Sakaguchi M."/>
            <person name="Kohda T."/>
            <person name="Mukamoto M."/>
            <person name="Misawa N."/>
            <person name="Matsuzaki S."/>
            <person name="Hayashi T."/>
            <person name="Kozaki S."/>
        </authorList>
    </citation>
    <scope>NUCLEOTIDE SEQUENCE</scope>
    <source>
        <strain evidence="14">Osaka05</strain>
    </source>
</reference>
<dbReference type="PROSITE" id="PS51198">
    <property type="entry name" value="UVRD_HELICASE_ATP_BIND"/>
    <property type="match status" value="1"/>
</dbReference>
<dbReference type="Pfam" id="PF13361">
    <property type="entry name" value="UvrD_C"/>
    <property type="match status" value="1"/>
</dbReference>
<dbReference type="Gene3D" id="1.10.486.10">
    <property type="entry name" value="PCRA, domain 4"/>
    <property type="match status" value="1"/>
</dbReference>
<dbReference type="GO" id="GO:0043138">
    <property type="term" value="F:3'-5' DNA helicase activity"/>
    <property type="evidence" value="ECO:0007669"/>
    <property type="project" value="UniProtKB-EC"/>
</dbReference>
<evidence type="ECO:0000256" key="5">
    <source>
        <dbReference type="ARBA" id="ARBA00022840"/>
    </source>
</evidence>
<proteinExistence type="inferred from homology"/>
<dbReference type="InterPro" id="IPR000212">
    <property type="entry name" value="DNA_helicase_UvrD/REP"/>
</dbReference>
<evidence type="ECO:0000259" key="13">
    <source>
        <dbReference type="PROSITE" id="PS51217"/>
    </source>
</evidence>
<keyword evidence="6" id="KW-0238">DNA-binding</keyword>
<dbReference type="PANTHER" id="PTHR11070">
    <property type="entry name" value="UVRD / RECB / PCRA DNA HELICASE FAMILY MEMBER"/>
    <property type="match status" value="1"/>
</dbReference>
<evidence type="ECO:0000256" key="10">
    <source>
        <dbReference type="ARBA" id="ARBA00048988"/>
    </source>
</evidence>
<dbReference type="CDD" id="cd17932">
    <property type="entry name" value="DEXQc_UvrD"/>
    <property type="match status" value="1"/>
</dbReference>
<dbReference type="PANTHER" id="PTHR11070:SF2">
    <property type="entry name" value="ATP-DEPENDENT DNA HELICASE SRS2"/>
    <property type="match status" value="1"/>
</dbReference>
<accession>A0A060N9C8</accession>
<evidence type="ECO:0000256" key="7">
    <source>
        <dbReference type="ARBA" id="ARBA00023235"/>
    </source>
</evidence>
<dbReference type="EC" id="5.6.2.4" evidence="9"/>
<evidence type="ECO:0000256" key="6">
    <source>
        <dbReference type="ARBA" id="ARBA00023125"/>
    </source>
</evidence>
<comment type="similarity">
    <text evidence="1">Belongs to the helicase family. UvrD subfamily.</text>
</comment>
<evidence type="ECO:0000256" key="4">
    <source>
        <dbReference type="ARBA" id="ARBA00022806"/>
    </source>
</evidence>
<evidence type="ECO:0000256" key="2">
    <source>
        <dbReference type="ARBA" id="ARBA00022741"/>
    </source>
</evidence>
<dbReference type="EMBL" id="BA000058">
    <property type="protein sequence ID" value="BAO04754.1"/>
    <property type="molecule type" value="Genomic_DNA"/>
</dbReference>
<dbReference type="GO" id="GO:0003677">
    <property type="term" value="F:DNA binding"/>
    <property type="evidence" value="ECO:0007669"/>
    <property type="project" value="UniProtKB-KW"/>
</dbReference>